<reference evidence="2" key="1">
    <citation type="submission" date="2025-08" db="UniProtKB">
        <authorList>
            <consortium name="RefSeq"/>
        </authorList>
    </citation>
    <scope>IDENTIFICATION</scope>
</reference>
<organism evidence="1 2">
    <name type="scientific">Diaphorina citri</name>
    <name type="common">Asian citrus psyllid</name>
    <dbReference type="NCBI Taxonomy" id="121845"/>
    <lineage>
        <taxon>Eukaryota</taxon>
        <taxon>Metazoa</taxon>
        <taxon>Ecdysozoa</taxon>
        <taxon>Arthropoda</taxon>
        <taxon>Hexapoda</taxon>
        <taxon>Insecta</taxon>
        <taxon>Pterygota</taxon>
        <taxon>Neoptera</taxon>
        <taxon>Paraneoptera</taxon>
        <taxon>Hemiptera</taxon>
        <taxon>Sternorrhyncha</taxon>
        <taxon>Psylloidea</taxon>
        <taxon>Psyllidae</taxon>
        <taxon>Diaphorininae</taxon>
        <taxon>Diaphorina</taxon>
    </lineage>
</organism>
<protein>
    <submittedName>
        <fullName evidence="2">Uncharacterized protein LOC103518267</fullName>
    </submittedName>
</protein>
<dbReference type="RefSeq" id="XP_026685926.1">
    <property type="nucleotide sequence ID" value="XM_026830125.1"/>
</dbReference>
<evidence type="ECO:0000313" key="1">
    <source>
        <dbReference type="Proteomes" id="UP000079169"/>
    </source>
</evidence>
<evidence type="ECO:0000313" key="2">
    <source>
        <dbReference type="RefSeq" id="XP_026685926.1"/>
    </source>
</evidence>
<name>A0A3Q0JBV9_DIACI</name>
<dbReference type="Gene3D" id="1.25.40.10">
    <property type="entry name" value="Tetratricopeptide repeat domain"/>
    <property type="match status" value="1"/>
</dbReference>
<sequence>MFEPLWSEIKNRQHYLINIALQDSKFLLANFPTYTKSYFRHAQNLFAINSYKESEQLFYEVLKRDPACTEATVYTTELKKIKLILSKKHNFQNKGLSQQEMAKLSRELQVDLYYSDTDEFKDDEVKIKEVTTTSKNKAKKT</sequence>
<dbReference type="InterPro" id="IPR011990">
    <property type="entry name" value="TPR-like_helical_dom_sf"/>
</dbReference>
<dbReference type="Proteomes" id="UP000079169">
    <property type="component" value="Unplaced"/>
</dbReference>
<dbReference type="GeneID" id="103518267"/>
<dbReference type="AlphaFoldDB" id="A0A3Q0JBV9"/>
<dbReference type="KEGG" id="dci:103518267"/>
<accession>A0A3Q0JBV9</accession>
<keyword evidence="1" id="KW-1185">Reference proteome</keyword>
<gene>
    <name evidence="2" type="primary">LOC103518267</name>
</gene>
<dbReference type="SUPFAM" id="SSF48452">
    <property type="entry name" value="TPR-like"/>
    <property type="match status" value="1"/>
</dbReference>
<proteinExistence type="predicted"/>
<dbReference type="PaxDb" id="121845-A0A3Q0JBV9"/>